<dbReference type="OrthoDB" id="6703657at2"/>
<organism evidence="1">
    <name type="scientific">Chlorobium chlorochromatii (strain CaD3)</name>
    <dbReference type="NCBI Taxonomy" id="340177"/>
    <lineage>
        <taxon>Bacteria</taxon>
        <taxon>Pseudomonadati</taxon>
        <taxon>Chlorobiota</taxon>
        <taxon>Chlorobiia</taxon>
        <taxon>Chlorobiales</taxon>
        <taxon>Chlorobiaceae</taxon>
        <taxon>Chlorobium/Pelodictyon group</taxon>
        <taxon>Chlorobium</taxon>
    </lineage>
</organism>
<sequence length="83" mass="9585">MIKPRSRNVAPVTPSLDDFIRQPEQPAARELEPNASRKFKTVSLPMNEYEYSQLHATCKKTGRSEKNLLRYAMMLYAKEVLAE</sequence>
<dbReference type="KEGG" id="cch:Cag_0718"/>
<accession>Q3ASN6</accession>
<dbReference type="eggNOG" id="ENOG50339RR">
    <property type="taxonomic scope" value="Bacteria"/>
</dbReference>
<evidence type="ECO:0000313" key="1">
    <source>
        <dbReference type="EMBL" id="ABB27989.1"/>
    </source>
</evidence>
<dbReference type="AlphaFoldDB" id="Q3ASN6"/>
<reference evidence="1" key="1">
    <citation type="submission" date="2005-08" db="EMBL/GenBank/DDBJ databases">
        <title>Complete sequence of Chlorobium chlorochromatii CaD3.</title>
        <authorList>
            <person name="Copeland A."/>
            <person name="Lucas S."/>
            <person name="Lapidus A."/>
            <person name="Barry K."/>
            <person name="Detter J.C."/>
            <person name="Glavina T."/>
            <person name="Hammon N."/>
            <person name="Israni S."/>
            <person name="Pitluck S."/>
            <person name="Bryant D."/>
            <person name="Schmutz J."/>
            <person name="Larimer F."/>
            <person name="Land M."/>
            <person name="Kyrpides N."/>
            <person name="Ivanova N."/>
            <person name="Richardson P."/>
        </authorList>
    </citation>
    <scope>NUCLEOTIDE SEQUENCE [LARGE SCALE GENOMIC DNA]</scope>
    <source>
        <strain evidence="1">CaD3</strain>
    </source>
</reference>
<gene>
    <name evidence="1" type="ordered locus">Cag_0718</name>
</gene>
<dbReference type="EMBL" id="CP000108">
    <property type="protein sequence ID" value="ABB27989.1"/>
    <property type="molecule type" value="Genomic_DNA"/>
</dbReference>
<name>Q3ASN6_CHLCH</name>
<dbReference type="HOGENOM" id="CLU_2613946_0_0_10"/>
<proteinExistence type="predicted"/>
<protein>
    <submittedName>
        <fullName evidence="1">Plasmid segregation centromere-binding protein ParG</fullName>
    </submittedName>
</protein>
<dbReference type="STRING" id="340177.Cag_0718"/>